<organism evidence="3 4">
    <name type="scientific">Fusarium oligoseptatum</name>
    <dbReference type="NCBI Taxonomy" id="2604345"/>
    <lineage>
        <taxon>Eukaryota</taxon>
        <taxon>Fungi</taxon>
        <taxon>Dikarya</taxon>
        <taxon>Ascomycota</taxon>
        <taxon>Pezizomycotina</taxon>
        <taxon>Sordariomycetes</taxon>
        <taxon>Hypocreomycetidae</taxon>
        <taxon>Hypocreales</taxon>
        <taxon>Nectriaceae</taxon>
        <taxon>Fusarium</taxon>
        <taxon>Fusarium solani species complex</taxon>
    </lineage>
</organism>
<accession>A0A428U6F8</accession>
<evidence type="ECO:0000313" key="4">
    <source>
        <dbReference type="Proteomes" id="UP000287144"/>
    </source>
</evidence>
<protein>
    <submittedName>
        <fullName evidence="3">Uncharacterized protein</fullName>
    </submittedName>
</protein>
<feature type="chain" id="PRO_5019034672" evidence="2">
    <location>
        <begin position="24"/>
        <end position="478"/>
    </location>
</feature>
<keyword evidence="1" id="KW-0472">Membrane</keyword>
<evidence type="ECO:0000313" key="3">
    <source>
        <dbReference type="EMBL" id="RSM09880.1"/>
    </source>
</evidence>
<evidence type="ECO:0000256" key="2">
    <source>
        <dbReference type="SAM" id="SignalP"/>
    </source>
</evidence>
<feature type="signal peptide" evidence="2">
    <location>
        <begin position="1"/>
        <end position="23"/>
    </location>
</feature>
<reference evidence="3 4" key="1">
    <citation type="submission" date="2017-06" db="EMBL/GenBank/DDBJ databases">
        <title>Comparative genomic analysis of Ambrosia Fusariam Clade fungi.</title>
        <authorList>
            <person name="Stajich J.E."/>
            <person name="Carrillo J."/>
            <person name="Kijimoto T."/>
            <person name="Eskalen A."/>
            <person name="O'Donnell K."/>
            <person name="Kasson M."/>
        </authorList>
    </citation>
    <scope>NUCLEOTIDE SEQUENCE [LARGE SCALE GENOMIC DNA]</scope>
    <source>
        <strain evidence="3 4">NRRL62579</strain>
    </source>
</reference>
<dbReference type="EMBL" id="NKCK01000026">
    <property type="protein sequence ID" value="RSM09880.1"/>
    <property type="molecule type" value="Genomic_DNA"/>
</dbReference>
<dbReference type="AlphaFoldDB" id="A0A428U6F8"/>
<keyword evidence="1" id="KW-0812">Transmembrane</keyword>
<comment type="caution">
    <text evidence="3">The sequence shown here is derived from an EMBL/GenBank/DDBJ whole genome shotgun (WGS) entry which is preliminary data.</text>
</comment>
<evidence type="ECO:0000256" key="1">
    <source>
        <dbReference type="SAM" id="Phobius"/>
    </source>
</evidence>
<gene>
    <name evidence="3" type="ORF">CEP52_003928</name>
</gene>
<keyword evidence="2" id="KW-0732">Signal</keyword>
<sequence length="478" mass="51331">MRLLNSLRTAVFLILVENTAVIASPAATATSAPQVEIWQAASDFAELRSGTLTITVAPDATCGYDSLDDPALCRANKITYACTSSDAPYCLRVRLGSGIIHYTCHSTIASSDITIATTRNFEEREFSTFVLVDGNPVSTISGPTNGPTNGTTDGHSGPPVGAIVGGVVGGVAVIGLIVLGVFGLRILGRRRSVNQATPSPTPGPQPSYHLCPDFNIPPPPDGHLELGSVLRGIDLNSVLSPLDCGDTVEIPASQKTFRSEKTGFSRTLKELRGIEGSIWAKIFGSDGLGAMFSFLRKRENDEVLTVPKLLIHYFIPTPEYMKQALEMDNVAFHINNTKRKKPVYLVTGLMWTEGAKLSKVLSKKNQVNNQAAATDPHSGAAAGAGVSYENEETLTSSFDGSTPFILGIRVRKIWWDKDGVRQEEEDIVGATLGDSKGMNEGVLDGLRYVDDEISEAPGQNIVDEKQMGIEEPVTWILP</sequence>
<feature type="transmembrane region" description="Helical" evidence="1">
    <location>
        <begin position="160"/>
        <end position="184"/>
    </location>
</feature>
<keyword evidence="1" id="KW-1133">Transmembrane helix</keyword>
<dbReference type="Proteomes" id="UP000287144">
    <property type="component" value="Unassembled WGS sequence"/>
</dbReference>
<keyword evidence="4" id="KW-1185">Reference proteome</keyword>
<name>A0A428U6F8_9HYPO</name>
<proteinExistence type="predicted"/>